<comment type="caution">
    <text evidence="1">The sequence shown here is derived from an EMBL/GenBank/DDBJ whole genome shotgun (WGS) entry which is preliminary data.</text>
</comment>
<organism evidence="1 2">
    <name type="scientific">Phenylobacterium conjunctum</name>
    <dbReference type="NCBI Taxonomy" id="1298959"/>
    <lineage>
        <taxon>Bacteria</taxon>
        <taxon>Pseudomonadati</taxon>
        <taxon>Pseudomonadota</taxon>
        <taxon>Alphaproteobacteria</taxon>
        <taxon>Caulobacterales</taxon>
        <taxon>Caulobacteraceae</taxon>
        <taxon>Phenylobacterium</taxon>
    </lineage>
</organism>
<dbReference type="Proteomes" id="UP001597216">
    <property type="component" value="Unassembled WGS sequence"/>
</dbReference>
<protein>
    <submittedName>
        <fullName evidence="1">Winged helix-turn-helix domain-containing protein</fullName>
    </submittedName>
</protein>
<proteinExistence type="predicted"/>
<gene>
    <name evidence="1" type="ORF">ACFQ27_08585</name>
</gene>
<accession>A0ABW3T2Z3</accession>
<name>A0ABW3T2Z3_9CAUL</name>
<dbReference type="EMBL" id="JBHTLQ010000015">
    <property type="protein sequence ID" value="MFD1190631.1"/>
    <property type="molecule type" value="Genomic_DNA"/>
</dbReference>
<dbReference type="InterPro" id="IPR009351">
    <property type="entry name" value="AlkZ-like"/>
</dbReference>
<dbReference type="PANTHER" id="PTHR30528:SF0">
    <property type="entry name" value="CYTOPLASMIC PROTEIN"/>
    <property type="match status" value="1"/>
</dbReference>
<evidence type="ECO:0000313" key="2">
    <source>
        <dbReference type="Proteomes" id="UP001597216"/>
    </source>
</evidence>
<keyword evidence="2" id="KW-1185">Reference proteome</keyword>
<reference evidence="2" key="1">
    <citation type="journal article" date="2019" name="Int. J. Syst. Evol. Microbiol.">
        <title>The Global Catalogue of Microorganisms (GCM) 10K type strain sequencing project: providing services to taxonomists for standard genome sequencing and annotation.</title>
        <authorList>
            <consortium name="The Broad Institute Genomics Platform"/>
            <consortium name="The Broad Institute Genome Sequencing Center for Infectious Disease"/>
            <person name="Wu L."/>
            <person name="Ma J."/>
        </authorList>
    </citation>
    <scope>NUCLEOTIDE SEQUENCE [LARGE SCALE GENOMIC DNA]</scope>
    <source>
        <strain evidence="2">CCUG 55074</strain>
    </source>
</reference>
<sequence>MTETLSAAQARRIALAAQGFAQSRPEAPGRRDLMKVVDRLGVIQIDSVNVVSRTHYLPFFSRLGAYPREALEDLAWGKKPALFEYWMHEASLSAHSTQPLMRWRMDDAAEGVGVWKGVARFLRTHRDFIDKAMDEIARRGPLSASELEIGEKGAGGWWGWSEGKRALECLFWTGELTAATRRSTFERVYGLPDKVHPKSVREAPTPPRAEAQRELLRMAARAMGVATERDLRDYFRMSPADSKARVAELVEAGELTPVTVKGWDQPAYLHPAARRPRKVTANALLSPFDNLIWFRERTERLFGVRVRLEIYTPAHKRTHGYYVLPFLEGEAITARVDLKADRKAGVLLVQASHAEPEATPETPAALAAELQLMAAWLGLNQVRVIDKGDLAEALENALQATRV</sequence>
<evidence type="ECO:0000313" key="1">
    <source>
        <dbReference type="EMBL" id="MFD1190631.1"/>
    </source>
</evidence>
<dbReference type="RefSeq" id="WP_377353277.1">
    <property type="nucleotide sequence ID" value="NZ_JBHTLQ010000015.1"/>
</dbReference>
<dbReference type="PANTHER" id="PTHR30528">
    <property type="entry name" value="CYTOPLASMIC PROTEIN"/>
    <property type="match status" value="1"/>
</dbReference>
<dbReference type="Pfam" id="PF06224">
    <property type="entry name" value="AlkZ-like"/>
    <property type="match status" value="1"/>
</dbReference>